<dbReference type="Proteomes" id="UP000692954">
    <property type="component" value="Unassembled WGS sequence"/>
</dbReference>
<evidence type="ECO:0000313" key="1">
    <source>
        <dbReference type="EMBL" id="CAD8104430.1"/>
    </source>
</evidence>
<reference evidence="1" key="1">
    <citation type="submission" date="2021-01" db="EMBL/GenBank/DDBJ databases">
        <authorList>
            <consortium name="Genoscope - CEA"/>
            <person name="William W."/>
        </authorList>
    </citation>
    <scope>NUCLEOTIDE SEQUENCE</scope>
</reference>
<dbReference type="EMBL" id="CAJJDN010000082">
    <property type="protein sequence ID" value="CAD8104430.1"/>
    <property type="molecule type" value="Genomic_DNA"/>
</dbReference>
<gene>
    <name evidence="1" type="ORF">PSON_ATCC_30995.1.T0820112</name>
</gene>
<evidence type="ECO:0000313" key="2">
    <source>
        <dbReference type="Proteomes" id="UP000692954"/>
    </source>
</evidence>
<proteinExistence type="predicted"/>
<protein>
    <submittedName>
        <fullName evidence="1">Uncharacterized protein</fullName>
    </submittedName>
</protein>
<dbReference type="AlphaFoldDB" id="A0A8S1PM08"/>
<organism evidence="1 2">
    <name type="scientific">Paramecium sonneborni</name>
    <dbReference type="NCBI Taxonomy" id="65129"/>
    <lineage>
        <taxon>Eukaryota</taxon>
        <taxon>Sar</taxon>
        <taxon>Alveolata</taxon>
        <taxon>Ciliophora</taxon>
        <taxon>Intramacronucleata</taxon>
        <taxon>Oligohymenophorea</taxon>
        <taxon>Peniculida</taxon>
        <taxon>Parameciidae</taxon>
        <taxon>Paramecium</taxon>
    </lineage>
</organism>
<name>A0A8S1PM08_9CILI</name>
<accession>A0A8S1PM08</accession>
<dbReference type="OrthoDB" id="10651300at2759"/>
<comment type="caution">
    <text evidence="1">The sequence shown here is derived from an EMBL/GenBank/DDBJ whole genome shotgun (WGS) entry which is preliminary data.</text>
</comment>
<sequence length="181" mass="21644">MDPPQSRRPPIFAPLRQNRFDTKCKHCKKCIIEKILKNRIHNYFNGMKHSVKNKKKMPQHNLLMQELNQQEDLVKECREMQQDQVMQSPMNLIKLKEYLVIKLIQLQQIFIKNNLIVCIKKKQIDKKYSNRKGNLTQSNIILQINVIQLLLLRCVVYVKMNILRMKKQQCFNVCIDIINNV</sequence>
<keyword evidence="2" id="KW-1185">Reference proteome</keyword>